<protein>
    <recommendedName>
        <fullName evidence="9">Ammonium transporter AmtB-like domain-containing protein</fullName>
    </recommendedName>
</protein>
<feature type="transmembrane region" description="Helical" evidence="8">
    <location>
        <begin position="106"/>
        <end position="130"/>
    </location>
</feature>
<proteinExistence type="inferred from homology"/>
<dbReference type="GO" id="GO:0097272">
    <property type="term" value="P:ammonium homeostasis"/>
    <property type="evidence" value="ECO:0007669"/>
    <property type="project" value="TreeGrafter"/>
</dbReference>
<dbReference type="PANTHER" id="PTHR11730">
    <property type="entry name" value="AMMONIUM TRANSPORTER"/>
    <property type="match status" value="1"/>
</dbReference>
<dbReference type="InterPro" id="IPR024041">
    <property type="entry name" value="NH4_transpt_AmtB-like_dom"/>
</dbReference>
<organism evidence="10">
    <name type="scientific">Heterosigma akashiwo</name>
    <name type="common">Chromophytic alga</name>
    <name type="synonym">Heterosigma carterae</name>
    <dbReference type="NCBI Taxonomy" id="2829"/>
    <lineage>
        <taxon>Eukaryota</taxon>
        <taxon>Sar</taxon>
        <taxon>Stramenopiles</taxon>
        <taxon>Ochrophyta</taxon>
        <taxon>Raphidophyceae</taxon>
        <taxon>Chattonellales</taxon>
        <taxon>Chattonellaceae</taxon>
        <taxon>Heterosigma</taxon>
    </lineage>
</organism>
<evidence type="ECO:0000256" key="8">
    <source>
        <dbReference type="SAM" id="Phobius"/>
    </source>
</evidence>
<evidence type="ECO:0000256" key="4">
    <source>
        <dbReference type="ARBA" id="ARBA00022692"/>
    </source>
</evidence>
<dbReference type="Gene3D" id="1.10.3430.10">
    <property type="entry name" value="Ammonium transporter AmtB like domains"/>
    <property type="match status" value="1"/>
</dbReference>
<evidence type="ECO:0000313" key="10">
    <source>
        <dbReference type="EMBL" id="CAE0647770.1"/>
    </source>
</evidence>
<accession>A0A7S4DGA7</accession>
<gene>
    <name evidence="10" type="ORF">HAKA00212_LOCUS24059</name>
</gene>
<dbReference type="GO" id="GO:0008519">
    <property type="term" value="F:ammonium channel activity"/>
    <property type="evidence" value="ECO:0007669"/>
    <property type="project" value="InterPro"/>
</dbReference>
<feature type="domain" description="Ammonium transporter AmtB-like" evidence="9">
    <location>
        <begin position="9"/>
        <end position="366"/>
    </location>
</feature>
<name>A0A7S4DGA7_HETAK</name>
<dbReference type="PANTHER" id="PTHR11730:SF6">
    <property type="entry name" value="AMMONIUM TRANSPORTER"/>
    <property type="match status" value="1"/>
</dbReference>
<feature type="transmembrane region" description="Helical" evidence="8">
    <location>
        <begin position="36"/>
        <end position="58"/>
    </location>
</feature>
<keyword evidence="7" id="KW-0924">Ammonia transport</keyword>
<comment type="subcellular location">
    <subcellularLocation>
        <location evidence="1">Membrane</location>
        <topology evidence="1">Multi-pass membrane protein</topology>
    </subcellularLocation>
</comment>
<evidence type="ECO:0000256" key="7">
    <source>
        <dbReference type="ARBA" id="ARBA00023177"/>
    </source>
</evidence>
<dbReference type="InterPro" id="IPR018047">
    <property type="entry name" value="Ammonium_transpt_CS"/>
</dbReference>
<feature type="transmembrane region" description="Helical" evidence="8">
    <location>
        <begin position="240"/>
        <end position="259"/>
    </location>
</feature>
<evidence type="ECO:0000256" key="6">
    <source>
        <dbReference type="ARBA" id="ARBA00023136"/>
    </source>
</evidence>
<reference evidence="10" key="1">
    <citation type="submission" date="2021-01" db="EMBL/GenBank/DDBJ databases">
        <authorList>
            <person name="Corre E."/>
            <person name="Pelletier E."/>
            <person name="Niang G."/>
            <person name="Scheremetjew M."/>
            <person name="Finn R."/>
            <person name="Kale V."/>
            <person name="Holt S."/>
            <person name="Cochrane G."/>
            <person name="Meng A."/>
            <person name="Brown T."/>
            <person name="Cohen L."/>
        </authorList>
    </citation>
    <scope>NUCLEOTIDE SEQUENCE</scope>
    <source>
        <strain evidence="10">CCMP3107</strain>
    </source>
</reference>
<feature type="transmembrane region" description="Helical" evidence="8">
    <location>
        <begin position="271"/>
        <end position="289"/>
    </location>
</feature>
<comment type="similarity">
    <text evidence="2">Belongs to the ammonia transporter channel (TC 1.A.11.2) family.</text>
</comment>
<evidence type="ECO:0000256" key="2">
    <source>
        <dbReference type="ARBA" id="ARBA00005887"/>
    </source>
</evidence>
<keyword evidence="5 8" id="KW-1133">Transmembrane helix</keyword>
<feature type="transmembrane region" description="Helical" evidence="8">
    <location>
        <begin position="151"/>
        <end position="168"/>
    </location>
</feature>
<dbReference type="EMBL" id="HBIU01054665">
    <property type="protein sequence ID" value="CAE0647770.1"/>
    <property type="molecule type" value="Transcribed_RNA"/>
</dbReference>
<dbReference type="PROSITE" id="PS01219">
    <property type="entry name" value="AMMONIUM_TRANSP"/>
    <property type="match status" value="1"/>
</dbReference>
<dbReference type="SUPFAM" id="SSF111352">
    <property type="entry name" value="Ammonium transporter"/>
    <property type="match status" value="1"/>
</dbReference>
<sequence length="397" mass="41875">MGSDTYEETGYNGFIGRDGYFLTGKFRGTDASGYDWGMWLFQWAFAATTATIVNGAVVERVCFGAYIIYSICLTGFIYPLIVHWGWSAGGWASAWREDKLLLGCGIIDFAGSGVIHTTGGVAALLGAYMIGPRKGRFSATGEVCEIPQLSWVYQTLGTLFLWFGWFGFNGVSSMYAAGGSLAGARAMVNTTISGGAGCISGLIVARFVHGYIDPASANNGLLGGLVAITAGCGTSNPEGAFVTGLIAGAIYVGASVLMLKLRIDDVVDAAPVHLFCGSWGFLAAGLFAAEDNYSVAFYSDRADKCCGAFYGCGGKQFGANFIFLLVIIGFTSVCSVIMYTFARYTTGFRVPPDQEDAGMDQSKHGGISDYAIAEGIKMQTGASASKLGDVELKDIEN</sequence>
<feature type="transmembrane region" description="Helical" evidence="8">
    <location>
        <begin position="321"/>
        <end position="342"/>
    </location>
</feature>
<evidence type="ECO:0000256" key="1">
    <source>
        <dbReference type="ARBA" id="ARBA00004141"/>
    </source>
</evidence>
<feature type="transmembrane region" description="Helical" evidence="8">
    <location>
        <begin position="65"/>
        <end position="86"/>
    </location>
</feature>
<keyword evidence="6 8" id="KW-0472">Membrane</keyword>
<dbReference type="GO" id="GO:0005886">
    <property type="term" value="C:plasma membrane"/>
    <property type="evidence" value="ECO:0007669"/>
    <property type="project" value="TreeGrafter"/>
</dbReference>
<dbReference type="Pfam" id="PF00909">
    <property type="entry name" value="Ammonium_transp"/>
    <property type="match status" value="1"/>
</dbReference>
<dbReference type="InterPro" id="IPR029020">
    <property type="entry name" value="Ammonium/urea_transptr"/>
</dbReference>
<evidence type="ECO:0000256" key="3">
    <source>
        <dbReference type="ARBA" id="ARBA00022448"/>
    </source>
</evidence>
<evidence type="ECO:0000259" key="9">
    <source>
        <dbReference type="Pfam" id="PF00909"/>
    </source>
</evidence>
<evidence type="ECO:0000256" key="5">
    <source>
        <dbReference type="ARBA" id="ARBA00022989"/>
    </source>
</evidence>
<dbReference type="AlphaFoldDB" id="A0A7S4DGA7"/>
<keyword evidence="4 8" id="KW-0812">Transmembrane</keyword>
<keyword evidence="3" id="KW-0813">Transport</keyword>